<dbReference type="GO" id="GO:0006779">
    <property type="term" value="P:porphyrin-containing compound biosynthetic process"/>
    <property type="evidence" value="ECO:0007669"/>
    <property type="project" value="InterPro"/>
</dbReference>
<evidence type="ECO:0000313" key="2">
    <source>
        <dbReference type="EMBL" id="HEB13555.1"/>
    </source>
</evidence>
<dbReference type="Proteomes" id="UP000885695">
    <property type="component" value="Unassembled WGS sequence"/>
</dbReference>
<protein>
    <recommendedName>
        <fullName evidence="1">Uroporphyrinogen decarboxylase (URO-D) domain-containing protein</fullName>
    </recommendedName>
</protein>
<dbReference type="EMBL" id="DRHL01000061">
    <property type="protein sequence ID" value="HEB13555.1"/>
    <property type="molecule type" value="Genomic_DNA"/>
</dbReference>
<dbReference type="SUPFAM" id="SSF51726">
    <property type="entry name" value="UROD/MetE-like"/>
    <property type="match status" value="1"/>
</dbReference>
<dbReference type="Pfam" id="PF01208">
    <property type="entry name" value="URO-D"/>
    <property type="match status" value="1"/>
</dbReference>
<dbReference type="Gene3D" id="3.20.20.210">
    <property type="match status" value="1"/>
</dbReference>
<organism evidence="2">
    <name type="scientific">candidate division CPR3 bacterium</name>
    <dbReference type="NCBI Taxonomy" id="2268181"/>
    <lineage>
        <taxon>Bacteria</taxon>
        <taxon>Bacteria division CPR3</taxon>
    </lineage>
</organism>
<dbReference type="InterPro" id="IPR038071">
    <property type="entry name" value="UROD/MetE-like_sf"/>
</dbReference>
<dbReference type="PANTHER" id="PTHR47099">
    <property type="entry name" value="METHYLCOBAMIDE:COM METHYLTRANSFERASE MTBA"/>
    <property type="match status" value="1"/>
</dbReference>
<reference evidence="2" key="1">
    <citation type="journal article" date="2020" name="mSystems">
        <title>Genome- and Community-Level Interaction Insights into Carbon Utilization and Element Cycling Functions of Hydrothermarchaeota in Hydrothermal Sediment.</title>
        <authorList>
            <person name="Zhou Z."/>
            <person name="Liu Y."/>
            <person name="Xu W."/>
            <person name="Pan J."/>
            <person name="Luo Z.H."/>
            <person name="Li M."/>
        </authorList>
    </citation>
    <scope>NUCLEOTIDE SEQUENCE [LARGE SCALE GENOMIC DNA]</scope>
    <source>
        <strain evidence="2">HyVt-369</strain>
    </source>
</reference>
<dbReference type="GO" id="GO:0004853">
    <property type="term" value="F:uroporphyrinogen decarboxylase activity"/>
    <property type="evidence" value="ECO:0007669"/>
    <property type="project" value="InterPro"/>
</dbReference>
<dbReference type="InterPro" id="IPR052024">
    <property type="entry name" value="Methanogen_methyltrans"/>
</dbReference>
<accession>A0A7C1SPT8</accession>
<gene>
    <name evidence="2" type="ORF">ENI13_01090</name>
</gene>
<dbReference type="AlphaFoldDB" id="A0A7C1SPT8"/>
<comment type="caution">
    <text evidence="2">The sequence shown here is derived from an EMBL/GenBank/DDBJ whole genome shotgun (WGS) entry which is preliminary data.</text>
</comment>
<feature type="domain" description="Uroporphyrinogen decarboxylase (URO-D)" evidence="1">
    <location>
        <begin position="62"/>
        <end position="258"/>
    </location>
</feature>
<dbReference type="PANTHER" id="PTHR47099:SF1">
    <property type="entry name" value="METHYLCOBAMIDE:COM METHYLTRANSFERASE MTBA"/>
    <property type="match status" value="1"/>
</dbReference>
<proteinExistence type="predicted"/>
<dbReference type="InterPro" id="IPR000257">
    <property type="entry name" value="Uroporphyrinogen_deCOase"/>
</dbReference>
<sequence>MLGQVVGNPLSNWKFLDTYKPPNPLKKASFYLEDQNWDAVKRSIEEKEKKGLLTEGWGEELFTRLYYLRGFENLMMDIATDDPHLPELIEMLTNYELKLIDKWLEIGVDIIGFHTDIGGQNSLMISPTKFRRYIKPMFKKIFMRCRKAGTHVFLSSDGCLLEIIDDLVGCGVSLHDPQFRANTLEGIFKAYKGKLCAQVDLDQQRILPFGSPREIDRHIREIVKRLNSREGGLMIYAEIQPTYSLKNIEAVFEALEKYCLANKEKLGN</sequence>
<evidence type="ECO:0000259" key="1">
    <source>
        <dbReference type="Pfam" id="PF01208"/>
    </source>
</evidence>
<name>A0A7C1SPT8_UNCC3</name>